<dbReference type="Gene3D" id="1.20.1050.10">
    <property type="match status" value="1"/>
</dbReference>
<dbReference type="SUPFAM" id="SSF52833">
    <property type="entry name" value="Thioredoxin-like"/>
    <property type="match status" value="1"/>
</dbReference>
<dbReference type="FunFam" id="3.30.70.1010:FF:000001">
    <property type="entry name" value="Elongation factor 1-gamma 1"/>
    <property type="match status" value="1"/>
</dbReference>
<dbReference type="InterPro" id="IPR001662">
    <property type="entry name" value="EF1B_G_C"/>
</dbReference>
<dbReference type="Gene3D" id="3.30.70.1010">
    <property type="entry name" value="Translation elongation factor EF1B, gamma chain, conserved domain"/>
    <property type="match status" value="1"/>
</dbReference>
<dbReference type="CDD" id="cd03181">
    <property type="entry name" value="GST_C_EF1Bgamma_like"/>
    <property type="match status" value="1"/>
</dbReference>
<dbReference type="GO" id="GO:0003746">
    <property type="term" value="F:translation elongation factor activity"/>
    <property type="evidence" value="ECO:0007669"/>
    <property type="project" value="UniProtKB-UniRule"/>
</dbReference>
<feature type="region of interest" description="Disordered" evidence="4">
    <location>
        <begin position="188"/>
        <end position="229"/>
    </location>
</feature>
<dbReference type="SMART" id="SM01183">
    <property type="entry name" value="EF1G"/>
    <property type="match status" value="1"/>
</dbReference>
<dbReference type="InterPro" id="IPR036433">
    <property type="entry name" value="EF1B_G_C_sf"/>
</dbReference>
<evidence type="ECO:0000313" key="8">
    <source>
        <dbReference type="Proteomes" id="UP000605970"/>
    </source>
</evidence>
<feature type="domain" description="EF-1-gamma C-terminal" evidence="5">
    <location>
        <begin position="236"/>
        <end position="397"/>
    </location>
</feature>
<evidence type="ECO:0000313" key="7">
    <source>
        <dbReference type="EMBL" id="KAF7637256.1"/>
    </source>
</evidence>
<feature type="compositionally biased region" description="Basic and acidic residues" evidence="4">
    <location>
        <begin position="190"/>
        <end position="218"/>
    </location>
</feature>
<dbReference type="Pfam" id="PF00647">
    <property type="entry name" value="EF1G"/>
    <property type="match status" value="1"/>
</dbReference>
<sequence length="397" mass="45474">MKTFNHKVEMTKLYGNIENFRFKKVLIAAKLAGKEIKSISETPPPNYFPFGLAPALEDGNVHLFGAEAIAKYFLGKNSQFFPQARAELLAQLTILDSIILHKTFLVGERISFADISLAADLFPAYKYVLGDDNRKQIGNVTRWFQSIINYPEVKEVFGEFNFISQPSKFDENEFKKITGMVSSSVAAENLPKEKGKKDNGQKHKEQTPKQEKQPKKEKEEEEMDATEEALSAQPKFVDPLAAFPKGNFSMDGFKRVYSNEDTATKAIPYFWENFEPENYSIWYAEYKYPEELRLVFMSANLIGGMFQRLEKMKKTTFASVCLFGTDNNSTISGIWVWPGQQLAFELCPDWQVDYESYEWTKLDPNDETTKKKVNEVILMGRSSIKEKSSNENELTVL</sequence>
<dbReference type="AlphaFoldDB" id="A0A8S9ZVE3"/>
<accession>A0A8S9ZVE3</accession>
<dbReference type="Gene3D" id="3.40.30.10">
    <property type="entry name" value="Glutaredoxin"/>
    <property type="match status" value="1"/>
</dbReference>
<gene>
    <name evidence="7" type="ORF">Mgra_00003223</name>
</gene>
<evidence type="ECO:0000259" key="6">
    <source>
        <dbReference type="PROSITE" id="PS50405"/>
    </source>
</evidence>
<dbReference type="InterPro" id="IPR036249">
    <property type="entry name" value="Thioredoxin-like_sf"/>
</dbReference>
<evidence type="ECO:0000256" key="3">
    <source>
        <dbReference type="PROSITE-ProRule" id="PRU00519"/>
    </source>
</evidence>
<evidence type="ECO:0000256" key="2">
    <source>
        <dbReference type="ARBA" id="ARBA00022917"/>
    </source>
</evidence>
<dbReference type="OrthoDB" id="249703at2759"/>
<dbReference type="PROSITE" id="PS50405">
    <property type="entry name" value="GST_CTER"/>
    <property type="match status" value="1"/>
</dbReference>
<dbReference type="GO" id="GO:0005634">
    <property type="term" value="C:nucleus"/>
    <property type="evidence" value="ECO:0007669"/>
    <property type="project" value="TreeGrafter"/>
</dbReference>
<name>A0A8S9ZVE3_9BILA</name>
<dbReference type="InterPro" id="IPR050802">
    <property type="entry name" value="EF-GSTs"/>
</dbReference>
<evidence type="ECO:0000256" key="4">
    <source>
        <dbReference type="SAM" id="MobiDB-lite"/>
    </source>
</evidence>
<proteinExistence type="predicted"/>
<evidence type="ECO:0000256" key="1">
    <source>
        <dbReference type="ARBA" id="ARBA00022768"/>
    </source>
</evidence>
<dbReference type="PROSITE" id="PS50040">
    <property type="entry name" value="EF1G_C"/>
    <property type="match status" value="1"/>
</dbReference>
<dbReference type="SUPFAM" id="SSF47616">
    <property type="entry name" value="GST C-terminal domain-like"/>
    <property type="match status" value="1"/>
</dbReference>
<protein>
    <submittedName>
        <fullName evidence="7">Elongation factor 1-gamma</fullName>
    </submittedName>
</protein>
<dbReference type="Pfam" id="PF00043">
    <property type="entry name" value="GST_C"/>
    <property type="match status" value="1"/>
</dbReference>
<keyword evidence="1 3" id="KW-0251">Elongation factor</keyword>
<keyword evidence="2 3" id="KW-0648">Protein biosynthesis</keyword>
<dbReference type="GO" id="GO:0005737">
    <property type="term" value="C:cytoplasm"/>
    <property type="evidence" value="ECO:0007669"/>
    <property type="project" value="TreeGrafter"/>
</dbReference>
<dbReference type="EMBL" id="JABEBT010000021">
    <property type="protein sequence ID" value="KAF7637256.1"/>
    <property type="molecule type" value="Genomic_DNA"/>
</dbReference>
<dbReference type="InterPro" id="IPR010987">
    <property type="entry name" value="Glutathione-S-Trfase_C-like"/>
</dbReference>
<dbReference type="Proteomes" id="UP000605970">
    <property type="component" value="Unassembled WGS sequence"/>
</dbReference>
<dbReference type="InterPro" id="IPR036282">
    <property type="entry name" value="Glutathione-S-Trfase_C_sf"/>
</dbReference>
<dbReference type="PANTHER" id="PTHR43986">
    <property type="entry name" value="ELONGATION FACTOR 1-GAMMA"/>
    <property type="match status" value="1"/>
</dbReference>
<feature type="domain" description="GST C-terminal" evidence="6">
    <location>
        <begin position="46"/>
        <end position="169"/>
    </location>
</feature>
<reference evidence="7" key="1">
    <citation type="journal article" date="2020" name="Ecol. Evol.">
        <title>Genome structure and content of the rice root-knot nematode (Meloidogyne graminicola).</title>
        <authorList>
            <person name="Phan N.T."/>
            <person name="Danchin E.G.J."/>
            <person name="Klopp C."/>
            <person name="Perfus-Barbeoch L."/>
            <person name="Kozlowski D.K."/>
            <person name="Koutsovoulos G.D."/>
            <person name="Lopez-Roques C."/>
            <person name="Bouchez O."/>
            <person name="Zahm M."/>
            <person name="Besnard G."/>
            <person name="Bellafiore S."/>
        </authorList>
    </citation>
    <scope>NUCLEOTIDE SEQUENCE</scope>
    <source>
        <strain evidence="7">VN-18</strain>
    </source>
</reference>
<dbReference type="PANTHER" id="PTHR43986:SF1">
    <property type="entry name" value="ELONGATION FACTOR 1-GAMMA"/>
    <property type="match status" value="1"/>
</dbReference>
<evidence type="ECO:0000259" key="5">
    <source>
        <dbReference type="PROSITE" id="PS50040"/>
    </source>
</evidence>
<organism evidence="7 8">
    <name type="scientific">Meloidogyne graminicola</name>
    <dbReference type="NCBI Taxonomy" id="189291"/>
    <lineage>
        <taxon>Eukaryota</taxon>
        <taxon>Metazoa</taxon>
        <taxon>Ecdysozoa</taxon>
        <taxon>Nematoda</taxon>
        <taxon>Chromadorea</taxon>
        <taxon>Rhabditida</taxon>
        <taxon>Tylenchina</taxon>
        <taxon>Tylenchomorpha</taxon>
        <taxon>Tylenchoidea</taxon>
        <taxon>Meloidogynidae</taxon>
        <taxon>Meloidogyninae</taxon>
        <taxon>Meloidogyne</taxon>
    </lineage>
</organism>
<keyword evidence="8" id="KW-1185">Reference proteome</keyword>
<comment type="caution">
    <text evidence="7">The sequence shown here is derived from an EMBL/GenBank/DDBJ whole genome shotgun (WGS) entry which is preliminary data.</text>
</comment>
<dbReference type="SUPFAM" id="SSF89942">
    <property type="entry name" value="eEF1-gamma domain"/>
    <property type="match status" value="1"/>
</dbReference>
<dbReference type="InterPro" id="IPR004046">
    <property type="entry name" value="GST_C"/>
</dbReference>